<feature type="domain" description="GS" evidence="16">
    <location>
        <begin position="168"/>
        <end position="197"/>
    </location>
</feature>
<dbReference type="GO" id="GO:0005886">
    <property type="term" value="C:plasma membrane"/>
    <property type="evidence" value="ECO:0007669"/>
    <property type="project" value="TreeGrafter"/>
</dbReference>
<dbReference type="GO" id="GO:0004675">
    <property type="term" value="F:transmembrane receptor protein serine/threonine kinase activity"/>
    <property type="evidence" value="ECO:0007669"/>
    <property type="project" value="UniProtKB-EC"/>
</dbReference>
<keyword evidence="10 14" id="KW-1133">Transmembrane helix</keyword>
<dbReference type="GO" id="GO:0005524">
    <property type="term" value="F:ATP binding"/>
    <property type="evidence" value="ECO:0007669"/>
    <property type="project" value="UniProtKB-UniRule"/>
</dbReference>
<keyword evidence="5 14" id="KW-0812">Transmembrane</keyword>
<comment type="cofactor">
    <cofactor evidence="14">
        <name>Mg(2+)</name>
        <dbReference type="ChEBI" id="CHEBI:18420"/>
    </cofactor>
    <cofactor evidence="14">
        <name>Mn(2+)</name>
        <dbReference type="ChEBI" id="CHEBI:29035"/>
    </cofactor>
</comment>
<dbReference type="PRINTS" id="PR00653">
    <property type="entry name" value="ACTIVIN2R"/>
</dbReference>
<evidence type="ECO:0000256" key="2">
    <source>
        <dbReference type="ARBA" id="ARBA00009605"/>
    </source>
</evidence>
<reference evidence="17 18" key="1">
    <citation type="journal article" date="2016" name="Genome Biol. Evol.">
        <title>Gene Family Evolution Reflects Adaptation to Soil Environmental Stressors in the Genome of the Collembolan Orchesella cincta.</title>
        <authorList>
            <person name="Faddeeva-Vakhrusheva A."/>
            <person name="Derks M.F."/>
            <person name="Anvar S.Y."/>
            <person name="Agamennone V."/>
            <person name="Suring W."/>
            <person name="Smit S."/>
            <person name="van Straalen N.M."/>
            <person name="Roelofs D."/>
        </authorList>
    </citation>
    <scope>NUCLEOTIDE SEQUENCE [LARGE SCALE GENOMIC DNA]</scope>
    <source>
        <tissue evidence="17">Mixed pool</tissue>
    </source>
</reference>
<dbReference type="SMART" id="SM00467">
    <property type="entry name" value="GS"/>
    <property type="match status" value="1"/>
</dbReference>
<dbReference type="OMA" id="RRMETVH"/>
<keyword evidence="7 13" id="KW-0547">Nucleotide-binding</keyword>
<dbReference type="GO" id="GO:0043235">
    <property type="term" value="C:receptor complex"/>
    <property type="evidence" value="ECO:0007669"/>
    <property type="project" value="TreeGrafter"/>
</dbReference>
<keyword evidence="12 14" id="KW-0675">Receptor</keyword>
<dbReference type="Pfam" id="PF00069">
    <property type="entry name" value="Pkinase"/>
    <property type="match status" value="1"/>
</dbReference>
<dbReference type="FunFam" id="1.10.510.10:FF:000304">
    <property type="entry name" value="Receptor protein serine/threonine kinase"/>
    <property type="match status" value="1"/>
</dbReference>
<dbReference type="STRING" id="48709.A0A1D2MP95"/>
<evidence type="ECO:0000256" key="5">
    <source>
        <dbReference type="ARBA" id="ARBA00022692"/>
    </source>
</evidence>
<evidence type="ECO:0000259" key="16">
    <source>
        <dbReference type="PROSITE" id="PS51256"/>
    </source>
</evidence>
<keyword evidence="11 14" id="KW-0472">Membrane</keyword>
<dbReference type="PROSITE" id="PS00107">
    <property type="entry name" value="PROTEIN_KINASE_ATP"/>
    <property type="match status" value="1"/>
</dbReference>
<keyword evidence="8 14" id="KW-0418">Kinase</keyword>
<comment type="caution">
    <text evidence="17">The sequence shown here is derived from an EMBL/GenBank/DDBJ whole genome shotgun (WGS) entry which is preliminary data.</text>
</comment>
<keyword evidence="9 13" id="KW-0067">ATP-binding</keyword>
<evidence type="ECO:0000256" key="14">
    <source>
        <dbReference type="RuleBase" id="RU361271"/>
    </source>
</evidence>
<feature type="binding site" evidence="13">
    <location>
        <position position="225"/>
    </location>
    <ligand>
        <name>ATP</name>
        <dbReference type="ChEBI" id="CHEBI:30616"/>
    </ligand>
</feature>
<keyword evidence="14" id="KW-0464">Manganese</keyword>
<dbReference type="OrthoDB" id="69842at2759"/>
<dbReference type="SMART" id="SM00220">
    <property type="entry name" value="S_TKc"/>
    <property type="match status" value="1"/>
</dbReference>
<keyword evidence="18" id="KW-1185">Reference proteome</keyword>
<accession>A0A1D2MP95</accession>
<dbReference type="Gene3D" id="2.10.60.10">
    <property type="entry name" value="CD59"/>
    <property type="match status" value="1"/>
</dbReference>
<dbReference type="InterPro" id="IPR011009">
    <property type="entry name" value="Kinase-like_dom_sf"/>
</dbReference>
<evidence type="ECO:0000256" key="4">
    <source>
        <dbReference type="ARBA" id="ARBA00022679"/>
    </source>
</evidence>
<dbReference type="InterPro" id="IPR000472">
    <property type="entry name" value="Activin_recp"/>
</dbReference>
<dbReference type="PANTHER" id="PTHR23255:SF68">
    <property type="entry name" value="RECEPTOR PROTEIN SERINE_THREONINE KINASE"/>
    <property type="match status" value="1"/>
</dbReference>
<evidence type="ECO:0000256" key="10">
    <source>
        <dbReference type="ARBA" id="ARBA00022989"/>
    </source>
</evidence>
<evidence type="ECO:0000256" key="9">
    <source>
        <dbReference type="ARBA" id="ARBA00022840"/>
    </source>
</evidence>
<dbReference type="InterPro" id="IPR008271">
    <property type="entry name" value="Ser/Thr_kinase_AS"/>
</dbReference>
<keyword evidence="3 14" id="KW-0723">Serine/threonine-protein kinase</keyword>
<evidence type="ECO:0000256" key="8">
    <source>
        <dbReference type="ARBA" id="ARBA00022777"/>
    </source>
</evidence>
<organism evidence="17 18">
    <name type="scientific">Orchesella cincta</name>
    <name type="common">Springtail</name>
    <name type="synonym">Podura cincta</name>
    <dbReference type="NCBI Taxonomy" id="48709"/>
    <lineage>
        <taxon>Eukaryota</taxon>
        <taxon>Metazoa</taxon>
        <taxon>Ecdysozoa</taxon>
        <taxon>Arthropoda</taxon>
        <taxon>Hexapoda</taxon>
        <taxon>Collembola</taxon>
        <taxon>Entomobryomorpha</taxon>
        <taxon>Entomobryoidea</taxon>
        <taxon>Orchesellidae</taxon>
        <taxon>Orchesellinae</taxon>
        <taxon>Orchesella</taxon>
    </lineage>
</organism>
<proteinExistence type="inferred from homology"/>
<evidence type="ECO:0000256" key="7">
    <source>
        <dbReference type="ARBA" id="ARBA00022741"/>
    </source>
</evidence>
<dbReference type="EMBL" id="LJIJ01000742">
    <property type="protein sequence ID" value="ODM94833.1"/>
    <property type="molecule type" value="Genomic_DNA"/>
</dbReference>
<evidence type="ECO:0000313" key="17">
    <source>
        <dbReference type="EMBL" id="ODM94833.1"/>
    </source>
</evidence>
<sequence length="503" mass="56990">MELPRLQCYCHHHCPPDAINGNICEVAHGGKCFAAVEEAYNPETGVLEPEYSYGCFAPGDPTFLQCKGQLVDHSIPTSIACCDDGNICNENLRPMYKPSNYSEPFPPYNTTPTDYFLLQLMLTAIVSLLLLTFLIVLYIVCKYRAREKSLKYLHETDSNKSFLLNCTPSKDPFISIDQSSGSGSGMPLLVQRTIGKQITLKQRIGKGKFGEVYLGEWKGTYVAVKSINTSEEASWWREQQIYKQALMKHPNILVSLAWDIHSKDSMTQMIIVTDFHPKGSLYDYLTHYTLSDHEAMRLVLSAVSGLCHLHLEIEGKPYKPGIAHRDIKSKNILVKANGEACIADFGLAVCSVSGEKGVDVIPITKQGTRRYMAPEVLDDTMKTQWFEAYKQADMYAFALVLWEIGGRCLTDAGNEKLECEDYDIPYKDCVPPDPSFEDMKKVVCDHSLRPDIPTRWNKSKFLRELSKIIRECWHKSPQVRLSALRVKKTLTELRDHETHLQIV</sequence>
<evidence type="ECO:0000256" key="1">
    <source>
        <dbReference type="ARBA" id="ARBA00004479"/>
    </source>
</evidence>
<feature type="transmembrane region" description="Helical" evidence="14">
    <location>
        <begin position="116"/>
        <end position="141"/>
    </location>
</feature>
<evidence type="ECO:0000256" key="3">
    <source>
        <dbReference type="ARBA" id="ARBA00022527"/>
    </source>
</evidence>
<dbReference type="InterPro" id="IPR000719">
    <property type="entry name" value="Prot_kinase_dom"/>
</dbReference>
<evidence type="ECO:0000256" key="11">
    <source>
        <dbReference type="ARBA" id="ARBA00023136"/>
    </source>
</evidence>
<keyword evidence="4 14" id="KW-0808">Transferase</keyword>
<keyword evidence="14" id="KW-0460">Magnesium</keyword>
<protein>
    <recommendedName>
        <fullName evidence="14">Serine/threonine-protein kinase receptor</fullName>
        <ecNumber evidence="14">2.7.11.30</ecNumber>
    </recommendedName>
</protein>
<dbReference type="SUPFAM" id="SSF56112">
    <property type="entry name" value="Protein kinase-like (PK-like)"/>
    <property type="match status" value="1"/>
</dbReference>
<evidence type="ECO:0000313" key="18">
    <source>
        <dbReference type="Proteomes" id="UP000094527"/>
    </source>
</evidence>
<dbReference type="Proteomes" id="UP000094527">
    <property type="component" value="Unassembled WGS sequence"/>
</dbReference>
<comment type="catalytic activity">
    <reaction evidence="14">
        <text>L-threonyl-[receptor-protein] + ATP = O-phospho-L-threonyl-[receptor-protein] + ADP + H(+)</text>
        <dbReference type="Rhea" id="RHEA:44880"/>
        <dbReference type="Rhea" id="RHEA-COMP:11024"/>
        <dbReference type="Rhea" id="RHEA-COMP:11025"/>
        <dbReference type="ChEBI" id="CHEBI:15378"/>
        <dbReference type="ChEBI" id="CHEBI:30013"/>
        <dbReference type="ChEBI" id="CHEBI:30616"/>
        <dbReference type="ChEBI" id="CHEBI:61977"/>
        <dbReference type="ChEBI" id="CHEBI:456216"/>
        <dbReference type="EC" id="2.7.11.30"/>
    </reaction>
</comment>
<dbReference type="AlphaFoldDB" id="A0A1D2MP95"/>
<dbReference type="Gene3D" id="3.30.200.20">
    <property type="entry name" value="Phosphorylase Kinase, domain 1"/>
    <property type="match status" value="1"/>
</dbReference>
<name>A0A1D2MP95_ORCCI</name>
<evidence type="ECO:0000256" key="6">
    <source>
        <dbReference type="ARBA" id="ARBA00022729"/>
    </source>
</evidence>
<dbReference type="InterPro" id="IPR017441">
    <property type="entry name" value="Protein_kinase_ATP_BS"/>
</dbReference>
<dbReference type="CDD" id="cd23596">
    <property type="entry name" value="TFP_LU_ECD_Tkv"/>
    <property type="match status" value="1"/>
</dbReference>
<dbReference type="PROSITE" id="PS50011">
    <property type="entry name" value="PROTEIN_KINASE_DOM"/>
    <property type="match status" value="1"/>
</dbReference>
<dbReference type="Pfam" id="PF01064">
    <property type="entry name" value="Activin_recp"/>
    <property type="match status" value="1"/>
</dbReference>
<evidence type="ECO:0000259" key="15">
    <source>
        <dbReference type="PROSITE" id="PS50011"/>
    </source>
</evidence>
<dbReference type="GO" id="GO:0071363">
    <property type="term" value="P:cellular response to growth factor stimulus"/>
    <property type="evidence" value="ECO:0007669"/>
    <property type="project" value="TreeGrafter"/>
</dbReference>
<evidence type="ECO:0000256" key="13">
    <source>
        <dbReference type="PROSITE-ProRule" id="PRU10141"/>
    </source>
</evidence>
<dbReference type="FunFam" id="2.10.60.10:FF:000021">
    <property type="entry name" value="Receptor protein serine/threonine kinase"/>
    <property type="match status" value="1"/>
</dbReference>
<dbReference type="PROSITE" id="PS51256">
    <property type="entry name" value="GS"/>
    <property type="match status" value="1"/>
</dbReference>
<dbReference type="GO" id="GO:0046872">
    <property type="term" value="F:metal ion binding"/>
    <property type="evidence" value="ECO:0007669"/>
    <property type="project" value="UniProtKB-KW"/>
</dbReference>
<comment type="subcellular location">
    <subcellularLocation>
        <location evidence="1 14">Membrane</location>
        <topology evidence="1 14">Single-pass type I membrane protein</topology>
    </subcellularLocation>
</comment>
<keyword evidence="6" id="KW-0732">Signal</keyword>
<dbReference type="InterPro" id="IPR003605">
    <property type="entry name" value="GS_dom"/>
</dbReference>
<dbReference type="EC" id="2.7.11.30" evidence="14"/>
<dbReference type="PANTHER" id="PTHR23255">
    <property type="entry name" value="TRANSFORMING GROWTH FACTOR-BETA RECEPTOR TYPE I AND II"/>
    <property type="match status" value="1"/>
</dbReference>
<dbReference type="Gene3D" id="1.10.510.10">
    <property type="entry name" value="Transferase(Phosphotransferase) domain 1"/>
    <property type="match status" value="1"/>
</dbReference>
<dbReference type="InterPro" id="IPR045860">
    <property type="entry name" value="Snake_toxin-like_sf"/>
</dbReference>
<comment type="similarity">
    <text evidence="2 14">Belongs to the protein kinase superfamily. TKL Ser/Thr protein kinase family. TGFB receptor subfamily.</text>
</comment>
<keyword evidence="14" id="KW-0479">Metal-binding</keyword>
<dbReference type="PROSITE" id="PS00108">
    <property type="entry name" value="PROTEIN_KINASE_ST"/>
    <property type="match status" value="1"/>
</dbReference>
<dbReference type="Pfam" id="PF08515">
    <property type="entry name" value="TGF_beta_GS"/>
    <property type="match status" value="1"/>
</dbReference>
<dbReference type="InterPro" id="IPR000333">
    <property type="entry name" value="TGFB_receptor"/>
</dbReference>
<gene>
    <name evidence="17" type="ORF">Ocin01_11842</name>
</gene>
<dbReference type="SUPFAM" id="SSF57302">
    <property type="entry name" value="Snake toxin-like"/>
    <property type="match status" value="1"/>
</dbReference>
<feature type="domain" description="Protein kinase" evidence="15">
    <location>
        <begin position="198"/>
        <end position="499"/>
    </location>
</feature>
<evidence type="ECO:0000256" key="12">
    <source>
        <dbReference type="ARBA" id="ARBA00023170"/>
    </source>
</evidence>